<dbReference type="RefSeq" id="WP_289164259.1">
    <property type="nucleotide sequence ID" value="NZ_JASZZN010000009.1"/>
</dbReference>
<keyword evidence="4" id="KW-1185">Reference proteome</keyword>
<dbReference type="SUPFAM" id="SSF48239">
    <property type="entry name" value="Terpenoid cyclases/Protein prenyltransferases"/>
    <property type="match status" value="1"/>
</dbReference>
<evidence type="ECO:0000313" key="3">
    <source>
        <dbReference type="EMBL" id="MDM4016613.1"/>
    </source>
</evidence>
<gene>
    <name evidence="3" type="ORF">QTN89_14300</name>
</gene>
<comment type="caution">
    <text evidence="3">The sequence shown here is derived from an EMBL/GenBank/DDBJ whole genome shotgun (WGS) entry which is preliminary data.</text>
</comment>
<keyword evidence="2" id="KW-0472">Membrane</keyword>
<name>A0ABT7PJU9_9BACT</name>
<dbReference type="CDD" id="cd00688">
    <property type="entry name" value="ISOPREN_C2_like"/>
    <property type="match status" value="1"/>
</dbReference>
<reference evidence="3 4" key="1">
    <citation type="submission" date="2023-06" db="EMBL/GenBank/DDBJ databases">
        <title>Roseiconus lacunae JC819 isolated from Gulf of Mannar region, Tamil Nadu.</title>
        <authorList>
            <person name="Pk S."/>
            <person name="Ch S."/>
            <person name="Ch V.R."/>
        </authorList>
    </citation>
    <scope>NUCLEOTIDE SEQUENCE [LARGE SCALE GENOMIC DNA]</scope>
    <source>
        <strain evidence="3 4">JC819</strain>
    </source>
</reference>
<organism evidence="3 4">
    <name type="scientific">Roseiconus lacunae</name>
    <dbReference type="NCBI Taxonomy" id="2605694"/>
    <lineage>
        <taxon>Bacteria</taxon>
        <taxon>Pseudomonadati</taxon>
        <taxon>Planctomycetota</taxon>
        <taxon>Planctomycetia</taxon>
        <taxon>Pirellulales</taxon>
        <taxon>Pirellulaceae</taxon>
        <taxon>Roseiconus</taxon>
    </lineage>
</organism>
<accession>A0ABT7PJU9</accession>
<dbReference type="InterPro" id="IPR008930">
    <property type="entry name" value="Terpenoid_cyclase/PrenylTrfase"/>
</dbReference>
<sequence length="597" mass="64994">MNDPTQNPERKRSSGKQLPRIDTGEQTQLDGSLESPGGPTGPTGSVPPPAPPARPGGPANPANKPLPPPPPPPRSTLPPVSPAEVRTPGATVGPTEPTPRSGIGSANQRWRGELPTVSDGSPPVPATGEEGALATAEEAEHDIAEEVTRSAPSWLLSLVIHLIVLLILALLTSPVPEGFQELVVEFGIAEEATEDATELDLSTPIMSDTIDAEVDALDDAMVETEIVDMFENVEAVEQAVIQPDQLGPGKVEISKPMFGGRSGAMRSALMAMYGATQETQEAVKLGLAWLKRQQTRRGYWRLDGPYDNGAGTENRCAATAMAILAFAGDGNTHLEGPYRQEVEKGVKALVAMQDRNGFMASDTRGNDRAYAQAQATIALCELYGMTKDSWLRAYAQRAIDYAFQAQGPNGGWRYRPREPGDTSVTGWYVMAIQSAMAAGLEVKDSQVRKVSTYLDSAAVYYGAGYSYQPGQNRATPAMTAEGLLCRQYLGWERGFAPMVDGVNLLQADAPFDINNHDVYYWYYATQVFHHFGGAPWKNWNDDMKVKLPALQIREGTERGSWAPQRDKWSIGGRMFTTCLSIYCLEVYYRHLPLYDQE</sequence>
<dbReference type="EMBL" id="JASZZN010000009">
    <property type="protein sequence ID" value="MDM4016613.1"/>
    <property type="molecule type" value="Genomic_DNA"/>
</dbReference>
<feature type="compositionally biased region" description="Low complexity" evidence="1">
    <location>
        <begin position="126"/>
        <end position="136"/>
    </location>
</feature>
<feature type="compositionally biased region" description="Pro residues" evidence="1">
    <location>
        <begin position="45"/>
        <end position="55"/>
    </location>
</feature>
<dbReference type="Proteomes" id="UP001239462">
    <property type="component" value="Unassembled WGS sequence"/>
</dbReference>
<evidence type="ECO:0000313" key="4">
    <source>
        <dbReference type="Proteomes" id="UP001239462"/>
    </source>
</evidence>
<feature type="compositionally biased region" description="Pro residues" evidence="1">
    <location>
        <begin position="64"/>
        <end position="81"/>
    </location>
</feature>
<feature type="region of interest" description="Disordered" evidence="1">
    <location>
        <begin position="1"/>
        <end position="141"/>
    </location>
</feature>
<protein>
    <submittedName>
        <fullName evidence="3">Terpene cyclase/mutase family protein</fullName>
    </submittedName>
</protein>
<keyword evidence="2" id="KW-1133">Transmembrane helix</keyword>
<dbReference type="Gene3D" id="1.50.10.20">
    <property type="match status" value="2"/>
</dbReference>
<keyword evidence="2" id="KW-0812">Transmembrane</keyword>
<evidence type="ECO:0000256" key="1">
    <source>
        <dbReference type="SAM" id="MobiDB-lite"/>
    </source>
</evidence>
<evidence type="ECO:0000256" key="2">
    <source>
        <dbReference type="SAM" id="Phobius"/>
    </source>
</evidence>
<feature type="transmembrane region" description="Helical" evidence="2">
    <location>
        <begin position="154"/>
        <end position="172"/>
    </location>
</feature>
<proteinExistence type="predicted"/>